<proteinExistence type="inferred from homology"/>
<dbReference type="AlphaFoldDB" id="A0AAV5N172"/>
<dbReference type="PANTHER" id="PTHR33362:SF3">
    <property type="entry name" value="SIALIC ACID TRAP TRANSPORTER PERMEASE PROTEIN SIAT"/>
    <property type="match status" value="1"/>
</dbReference>
<comment type="caution">
    <text evidence="9">The sequence shown here is derived from an EMBL/GenBank/DDBJ whole genome shotgun (WGS) entry which is preliminary data.</text>
</comment>
<feature type="transmembrane region" description="Helical" evidence="7">
    <location>
        <begin position="49"/>
        <end position="68"/>
    </location>
</feature>
<dbReference type="NCBIfam" id="TIGR00786">
    <property type="entry name" value="dctM"/>
    <property type="match status" value="1"/>
</dbReference>
<feature type="transmembrane region" description="Helical" evidence="7">
    <location>
        <begin position="365"/>
        <end position="387"/>
    </location>
</feature>
<organism evidence="9 10">
    <name type="scientific">Leminorella grimontii</name>
    <dbReference type="NCBI Taxonomy" id="82981"/>
    <lineage>
        <taxon>Bacteria</taxon>
        <taxon>Pseudomonadati</taxon>
        <taxon>Pseudomonadota</taxon>
        <taxon>Gammaproteobacteria</taxon>
        <taxon>Enterobacterales</taxon>
        <taxon>Budviciaceae</taxon>
        <taxon>Leminorella</taxon>
    </lineage>
</organism>
<evidence type="ECO:0000256" key="4">
    <source>
        <dbReference type="ARBA" id="ARBA00022692"/>
    </source>
</evidence>
<keyword evidence="2" id="KW-1003">Cell membrane</keyword>
<dbReference type="RefSeq" id="WP_027273304.1">
    <property type="nucleotide sequence ID" value="NZ_BRLH01000001.1"/>
</dbReference>
<comment type="similarity">
    <text evidence="7">Belongs to the TRAP transporter large permease family.</text>
</comment>
<evidence type="ECO:0000256" key="7">
    <source>
        <dbReference type="RuleBase" id="RU369079"/>
    </source>
</evidence>
<comment type="subunit">
    <text evidence="7">The complex comprises the extracytoplasmic solute receptor protein and the two transmembrane proteins.</text>
</comment>
<keyword evidence="3 7" id="KW-0997">Cell inner membrane</keyword>
<feature type="transmembrane region" description="Helical" evidence="7">
    <location>
        <begin position="104"/>
        <end position="125"/>
    </location>
</feature>
<accession>A0AAV5N172</accession>
<feature type="transmembrane region" description="Helical" evidence="7">
    <location>
        <begin position="137"/>
        <end position="163"/>
    </location>
</feature>
<dbReference type="EMBL" id="BRLH01000001">
    <property type="protein sequence ID" value="GKX54779.1"/>
    <property type="molecule type" value="Genomic_DNA"/>
</dbReference>
<dbReference type="Proteomes" id="UP001058124">
    <property type="component" value="Unassembled WGS sequence"/>
</dbReference>
<evidence type="ECO:0000313" key="10">
    <source>
        <dbReference type="Proteomes" id="UP001058124"/>
    </source>
</evidence>
<evidence type="ECO:0000256" key="5">
    <source>
        <dbReference type="ARBA" id="ARBA00022989"/>
    </source>
</evidence>
<dbReference type="GO" id="GO:0005886">
    <property type="term" value="C:plasma membrane"/>
    <property type="evidence" value="ECO:0007669"/>
    <property type="project" value="UniProtKB-SubCell"/>
</dbReference>
<feature type="transmembrane region" description="Helical" evidence="7">
    <location>
        <begin position="247"/>
        <end position="263"/>
    </location>
</feature>
<comment type="caution">
    <text evidence="7">Lacks conserved residue(s) required for the propagation of feature annotation.</text>
</comment>
<keyword evidence="10" id="KW-1185">Reference proteome</keyword>
<feature type="transmembrane region" description="Helical" evidence="7">
    <location>
        <begin position="399"/>
        <end position="427"/>
    </location>
</feature>
<comment type="function">
    <text evidence="7">Part of the tripartite ATP-independent periplasmic (TRAP) transport system.</text>
</comment>
<evidence type="ECO:0000256" key="6">
    <source>
        <dbReference type="ARBA" id="ARBA00023136"/>
    </source>
</evidence>
<keyword evidence="4 7" id="KW-0812">Transmembrane</keyword>
<keyword evidence="6 7" id="KW-0472">Membrane</keyword>
<evidence type="ECO:0000256" key="2">
    <source>
        <dbReference type="ARBA" id="ARBA00022475"/>
    </source>
</evidence>
<evidence type="ECO:0000256" key="3">
    <source>
        <dbReference type="ARBA" id="ARBA00022519"/>
    </source>
</evidence>
<keyword evidence="5 7" id="KW-1133">Transmembrane helix</keyword>
<reference evidence="9" key="1">
    <citation type="submission" date="2022-06" db="EMBL/GenBank/DDBJ databases">
        <title>Draft genome sequences of Leminorella grimontii str. JCM5902.</title>
        <authorList>
            <person name="Wakabayashi Y."/>
            <person name="Kojima K."/>
        </authorList>
    </citation>
    <scope>NUCLEOTIDE SEQUENCE</scope>
    <source>
        <strain evidence="9">JCM 5902</strain>
    </source>
</reference>
<dbReference type="InterPro" id="IPR010656">
    <property type="entry name" value="DctM"/>
</dbReference>
<sequence length="433" mass="45903">MVTLVLFSVFLILLVLNYPIGVCMGIATFIVVYFVPGAPGGMALLTKSAVMGGNNFPLIAIPMFVLVGEIMQTGGLSRRIIASAARVVGSVKAGLAYVNVLASMIFAAISGSSPATVAAIGSNMIPEMKKYGYDPTFSTAVTAASGTLGVMIPPSIPFIIYGVTASESIGALFLAGIVPGILFALFYALLSRYLLRHQKNDRELTQGIKEEAPPIAGGIANSSWWALLVPIIILGGIYGGIFTPTEAAGVTVAYALFVSLFIYKELKWSDMPDILTRTSVTSVCCLIMVVMASPFGKLLTIEQVPNQVAEFITSLSNDKWTVILLINLMLLVVGMFMDTIAAIIILTPILLPVMVGFGVNPVHFGVILTCNLAIGFCTPPLGINLFVASNISEIPIARVIKAIFPFLLVMLLALALISYIPAISLYLPSVLNS</sequence>
<feature type="transmembrane region" description="Helical" evidence="7">
    <location>
        <begin position="169"/>
        <end position="190"/>
    </location>
</feature>
<feature type="transmembrane region" description="Helical" evidence="7">
    <location>
        <begin position="320"/>
        <end position="337"/>
    </location>
</feature>
<protein>
    <recommendedName>
        <fullName evidence="7">TRAP transporter large permease protein</fullName>
    </recommendedName>
</protein>
<keyword evidence="7" id="KW-0813">Transport</keyword>
<feature type="domain" description="TRAP C4-dicarboxylate transport system permease DctM subunit" evidence="8">
    <location>
        <begin position="8"/>
        <end position="423"/>
    </location>
</feature>
<dbReference type="GO" id="GO:0022857">
    <property type="term" value="F:transmembrane transporter activity"/>
    <property type="evidence" value="ECO:0007669"/>
    <property type="project" value="UniProtKB-UniRule"/>
</dbReference>
<evidence type="ECO:0000313" key="9">
    <source>
        <dbReference type="EMBL" id="GKX54779.1"/>
    </source>
</evidence>
<comment type="subcellular location">
    <subcellularLocation>
        <location evidence="1 7">Cell inner membrane</location>
        <topology evidence="1 7">Multi-pass membrane protein</topology>
    </subcellularLocation>
</comment>
<feature type="transmembrane region" description="Helical" evidence="7">
    <location>
        <begin position="224"/>
        <end position="241"/>
    </location>
</feature>
<dbReference type="InterPro" id="IPR004681">
    <property type="entry name" value="TRAP_DctM"/>
</dbReference>
<dbReference type="PIRSF" id="PIRSF006066">
    <property type="entry name" value="HI0050"/>
    <property type="match status" value="1"/>
</dbReference>
<dbReference type="Pfam" id="PF06808">
    <property type="entry name" value="DctM"/>
    <property type="match status" value="1"/>
</dbReference>
<evidence type="ECO:0000256" key="1">
    <source>
        <dbReference type="ARBA" id="ARBA00004429"/>
    </source>
</evidence>
<gene>
    <name evidence="9" type="ORF">SOASR030_08910</name>
</gene>
<dbReference type="PANTHER" id="PTHR33362">
    <property type="entry name" value="SIALIC ACID TRAP TRANSPORTER PERMEASE PROTEIN SIAT-RELATED"/>
    <property type="match status" value="1"/>
</dbReference>
<evidence type="ECO:0000259" key="8">
    <source>
        <dbReference type="Pfam" id="PF06808"/>
    </source>
</evidence>
<name>A0AAV5N172_9GAMM</name>
<feature type="transmembrane region" description="Helical" evidence="7">
    <location>
        <begin position="275"/>
        <end position="295"/>
    </location>
</feature>